<evidence type="ECO:0000256" key="1">
    <source>
        <dbReference type="ARBA" id="ARBA00008821"/>
    </source>
</evidence>
<reference evidence="3" key="1">
    <citation type="journal article" date="2023" name="Plant J.">
        <title>Genome sequences and population genomics provide insights into the demographic history, inbreeding, and mutation load of two 'living fossil' tree species of Dipteronia.</title>
        <authorList>
            <person name="Feng Y."/>
            <person name="Comes H.P."/>
            <person name="Chen J."/>
            <person name="Zhu S."/>
            <person name="Lu R."/>
            <person name="Zhang X."/>
            <person name="Li P."/>
            <person name="Qiu J."/>
            <person name="Olsen K.M."/>
            <person name="Qiu Y."/>
        </authorList>
    </citation>
    <scope>NUCLEOTIDE SEQUENCE</scope>
    <source>
        <strain evidence="3">KIB01</strain>
    </source>
</reference>
<keyword evidence="2" id="KW-1133">Transmembrane helix</keyword>
<name>A0AAD9TT72_9ROSI</name>
<dbReference type="PANTHER" id="PTHR11119">
    <property type="entry name" value="XANTHINE-URACIL / VITAMIN C PERMEASE FAMILY MEMBER"/>
    <property type="match status" value="1"/>
</dbReference>
<comment type="similarity">
    <text evidence="1">Belongs to the nucleobase:cation symporter-2 (NCS2) (TC 2.A.40) family.</text>
</comment>
<gene>
    <name evidence="3" type="ORF">Ddye_023504</name>
</gene>
<sequence>MFMVWIVEYHKRTDILESCGCLVKVCNPSVTGYKGYGLLKETDEYFVSHGLKNSINSTSAGDIKEDLFGKLVPSPFQGAPTFDVGYAFGMVVVVLVSLIEENVELSMHQSLSPYLLLCTVFCLAWFINDFLNTIFFSSPTVALIVVVFLDNTVDYKDNAKDRGTPWWVKFRTFKGDNRNEKFYILPFNVNRFFPPS</sequence>
<keyword evidence="2" id="KW-0472">Membrane</keyword>
<evidence type="ECO:0000313" key="3">
    <source>
        <dbReference type="EMBL" id="KAK2641741.1"/>
    </source>
</evidence>
<protein>
    <submittedName>
        <fullName evidence="3">Uncharacterized protein</fullName>
    </submittedName>
</protein>
<dbReference type="Proteomes" id="UP001280121">
    <property type="component" value="Unassembled WGS sequence"/>
</dbReference>
<dbReference type="AlphaFoldDB" id="A0AAD9TT72"/>
<feature type="transmembrane region" description="Helical" evidence="2">
    <location>
        <begin position="79"/>
        <end position="99"/>
    </location>
</feature>
<keyword evidence="4" id="KW-1185">Reference proteome</keyword>
<accession>A0AAD9TT72</accession>
<organism evidence="3 4">
    <name type="scientific">Dipteronia dyeriana</name>
    <dbReference type="NCBI Taxonomy" id="168575"/>
    <lineage>
        <taxon>Eukaryota</taxon>
        <taxon>Viridiplantae</taxon>
        <taxon>Streptophyta</taxon>
        <taxon>Embryophyta</taxon>
        <taxon>Tracheophyta</taxon>
        <taxon>Spermatophyta</taxon>
        <taxon>Magnoliopsida</taxon>
        <taxon>eudicotyledons</taxon>
        <taxon>Gunneridae</taxon>
        <taxon>Pentapetalae</taxon>
        <taxon>rosids</taxon>
        <taxon>malvids</taxon>
        <taxon>Sapindales</taxon>
        <taxon>Sapindaceae</taxon>
        <taxon>Hippocastanoideae</taxon>
        <taxon>Acereae</taxon>
        <taxon>Dipteronia</taxon>
    </lineage>
</organism>
<evidence type="ECO:0000313" key="4">
    <source>
        <dbReference type="Proteomes" id="UP001280121"/>
    </source>
</evidence>
<evidence type="ECO:0000256" key="2">
    <source>
        <dbReference type="SAM" id="Phobius"/>
    </source>
</evidence>
<feature type="transmembrane region" description="Helical" evidence="2">
    <location>
        <begin position="111"/>
        <end position="128"/>
    </location>
</feature>
<comment type="caution">
    <text evidence="3">The sequence shown here is derived from an EMBL/GenBank/DDBJ whole genome shotgun (WGS) entry which is preliminary data.</text>
</comment>
<dbReference type="EMBL" id="JANJYI010000007">
    <property type="protein sequence ID" value="KAK2641741.1"/>
    <property type="molecule type" value="Genomic_DNA"/>
</dbReference>
<proteinExistence type="inferred from homology"/>
<feature type="transmembrane region" description="Helical" evidence="2">
    <location>
        <begin position="134"/>
        <end position="153"/>
    </location>
</feature>
<keyword evidence="2" id="KW-0812">Transmembrane</keyword>